<feature type="transmembrane region" description="Helical" evidence="6">
    <location>
        <begin position="56"/>
        <end position="79"/>
    </location>
</feature>
<proteinExistence type="predicted"/>
<reference evidence="8 9" key="1">
    <citation type="submission" date="2019-06" db="EMBL/GenBank/DDBJ databases">
        <title>Sequencing the genomes of 1000 actinobacteria strains.</title>
        <authorList>
            <person name="Klenk H.-P."/>
        </authorList>
    </citation>
    <scope>NUCLEOTIDE SEQUENCE [LARGE SCALE GENOMIC DNA]</scope>
    <source>
        <strain evidence="8 9">DSM 24617</strain>
    </source>
</reference>
<sequence length="295" mass="30487">MIALVTLAEAEPGLQTVLLGTARVASYLGLVLLVGTSFFMTWLWPEGRTVRTFSRLLVAGAVLTVTASLAVPLLAHGLAWGSFGGREGACALARIGLVALAGAFGSDVVRSARSWRVPISLWQLALVQTYVLASNAVGGPWEIVKVVATTGHLVATAAWLGGLVTLASVLVPSTDLKPLHSVLPRFSLVAIASVATLFVSGTLHALAIAGGVRPLLRTDYGVALGLKVLVVVLMLLLGDRGRRYAEQVGRRKLAEIDDSAPPESVQAFAVAIGAELALGLGVLAATAALVHVAPT</sequence>
<evidence type="ECO:0000259" key="7">
    <source>
        <dbReference type="Pfam" id="PF05425"/>
    </source>
</evidence>
<gene>
    <name evidence="8" type="ORF">FB554_3379</name>
</gene>
<dbReference type="InterPro" id="IPR008457">
    <property type="entry name" value="Cu-R_CopD_dom"/>
</dbReference>
<dbReference type="InterPro" id="IPR032694">
    <property type="entry name" value="CopC/D"/>
</dbReference>
<dbReference type="Proteomes" id="UP000318336">
    <property type="component" value="Unassembled WGS sequence"/>
</dbReference>
<dbReference type="GO" id="GO:0006825">
    <property type="term" value="P:copper ion transport"/>
    <property type="evidence" value="ECO:0007669"/>
    <property type="project" value="InterPro"/>
</dbReference>
<keyword evidence="5 6" id="KW-0472">Membrane</keyword>
<feature type="transmembrane region" description="Helical" evidence="6">
    <location>
        <begin position="186"/>
        <end position="208"/>
    </location>
</feature>
<organism evidence="8 9">
    <name type="scientific">Barrientosiimonas humi</name>
    <dbReference type="NCBI Taxonomy" id="999931"/>
    <lineage>
        <taxon>Bacteria</taxon>
        <taxon>Bacillati</taxon>
        <taxon>Actinomycetota</taxon>
        <taxon>Actinomycetes</taxon>
        <taxon>Micrococcales</taxon>
        <taxon>Dermacoccaceae</taxon>
        <taxon>Barrientosiimonas</taxon>
    </lineage>
</organism>
<dbReference type="RefSeq" id="WP_142007810.1">
    <property type="nucleotide sequence ID" value="NZ_CAJTBP010000001.1"/>
</dbReference>
<dbReference type="GO" id="GO:0005886">
    <property type="term" value="C:plasma membrane"/>
    <property type="evidence" value="ECO:0007669"/>
    <property type="project" value="UniProtKB-SubCell"/>
</dbReference>
<dbReference type="PANTHER" id="PTHR34820">
    <property type="entry name" value="INNER MEMBRANE PROTEIN YEBZ"/>
    <property type="match status" value="1"/>
</dbReference>
<dbReference type="OrthoDB" id="5242236at2"/>
<feature type="transmembrane region" description="Helical" evidence="6">
    <location>
        <begin position="153"/>
        <end position="174"/>
    </location>
</feature>
<dbReference type="AlphaFoldDB" id="A0A542WZU0"/>
<evidence type="ECO:0000256" key="2">
    <source>
        <dbReference type="ARBA" id="ARBA00022475"/>
    </source>
</evidence>
<accession>A0A542WZU0</accession>
<feature type="transmembrane region" description="Helical" evidence="6">
    <location>
        <begin position="24"/>
        <end position="44"/>
    </location>
</feature>
<feature type="transmembrane region" description="Helical" evidence="6">
    <location>
        <begin position="121"/>
        <end position="141"/>
    </location>
</feature>
<dbReference type="EMBL" id="VFOK01000002">
    <property type="protein sequence ID" value="TQL29062.1"/>
    <property type="molecule type" value="Genomic_DNA"/>
</dbReference>
<evidence type="ECO:0000256" key="3">
    <source>
        <dbReference type="ARBA" id="ARBA00022692"/>
    </source>
</evidence>
<evidence type="ECO:0000313" key="9">
    <source>
        <dbReference type="Proteomes" id="UP000318336"/>
    </source>
</evidence>
<evidence type="ECO:0000256" key="4">
    <source>
        <dbReference type="ARBA" id="ARBA00022989"/>
    </source>
</evidence>
<evidence type="ECO:0000256" key="1">
    <source>
        <dbReference type="ARBA" id="ARBA00004651"/>
    </source>
</evidence>
<keyword evidence="9" id="KW-1185">Reference proteome</keyword>
<feature type="transmembrane region" description="Helical" evidence="6">
    <location>
        <begin position="220"/>
        <end position="237"/>
    </location>
</feature>
<comment type="caution">
    <text evidence="8">The sequence shown here is derived from an EMBL/GenBank/DDBJ whole genome shotgun (WGS) entry which is preliminary data.</text>
</comment>
<evidence type="ECO:0000256" key="6">
    <source>
        <dbReference type="SAM" id="Phobius"/>
    </source>
</evidence>
<keyword evidence="3 6" id="KW-0812">Transmembrane</keyword>
<comment type="subcellular location">
    <subcellularLocation>
        <location evidence="1">Cell membrane</location>
        <topology evidence="1">Multi-pass membrane protein</topology>
    </subcellularLocation>
</comment>
<evidence type="ECO:0000256" key="5">
    <source>
        <dbReference type="ARBA" id="ARBA00023136"/>
    </source>
</evidence>
<feature type="transmembrane region" description="Helical" evidence="6">
    <location>
        <begin position="91"/>
        <end position="109"/>
    </location>
</feature>
<feature type="domain" description="Copper resistance protein D" evidence="7">
    <location>
        <begin position="182"/>
        <end position="289"/>
    </location>
</feature>
<name>A0A542WZU0_9MICO</name>
<dbReference type="PANTHER" id="PTHR34820:SF4">
    <property type="entry name" value="INNER MEMBRANE PROTEIN YEBZ"/>
    <property type="match status" value="1"/>
</dbReference>
<keyword evidence="2" id="KW-1003">Cell membrane</keyword>
<keyword evidence="4 6" id="KW-1133">Transmembrane helix</keyword>
<dbReference type="Pfam" id="PF05425">
    <property type="entry name" value="CopD"/>
    <property type="match status" value="1"/>
</dbReference>
<evidence type="ECO:0000313" key="8">
    <source>
        <dbReference type="EMBL" id="TQL29062.1"/>
    </source>
</evidence>
<protein>
    <submittedName>
        <fullName evidence="8">Copper transport protein</fullName>
    </submittedName>
</protein>